<dbReference type="OrthoDB" id="9790219at2"/>
<dbReference type="AlphaFoldDB" id="T1XAC6"/>
<dbReference type="RefSeq" id="WP_021006613.1">
    <property type="nucleotide sequence ID" value="NC_022247.1"/>
</dbReference>
<keyword evidence="1" id="KW-0560">Oxidoreductase</keyword>
<dbReference type="HOGENOM" id="CLU_006909_1_2_4"/>
<dbReference type="PRINTS" id="PR00368">
    <property type="entry name" value="FADPNR"/>
</dbReference>
<dbReference type="GO" id="GO:0004497">
    <property type="term" value="F:monooxygenase activity"/>
    <property type="evidence" value="ECO:0007669"/>
    <property type="project" value="TreeGrafter"/>
</dbReference>
<dbReference type="Pfam" id="PF13738">
    <property type="entry name" value="Pyr_redox_3"/>
    <property type="match status" value="1"/>
</dbReference>
<proteinExistence type="predicted"/>
<sequence>MTYDVIIIGGGQAALSVAYFLRRTQRSFLILDAEERGGGAWQHGWDSLRLFSPAAWSSIAGWPMPSAGTTYPGRDHVVNYLRDYEKRYALPIERPVFVSSITRDARGFSVQAAGRTWTARTVVSATGTWRKPFMPVYPGMQDFAGRQLHSAHYRSPDEFRGQRIMIVGGGNSGAQILAEVSLSADETVWVTEDEPTFLPDDVDGRVLFERATARWRALQEGRSIDALPGGFGDIVMVPPVMDARARGVLSSVRPFRRMTSEGALWDDGTVREFDAVIWCTGFRAALDHLIPLDAVEDGRVPVTGTCSRDVPGLWLVGYGEWTGPASATLIGVMRTARSTAAEVDESLRS</sequence>
<gene>
    <name evidence="2" type="ORF">VAPA_1c19960</name>
</gene>
<protein>
    <submittedName>
        <fullName evidence="2">Putative FAD-dependent oxidoreductase</fullName>
    </submittedName>
</protein>
<dbReference type="Proteomes" id="UP000016223">
    <property type="component" value="Chromosome 1"/>
</dbReference>
<evidence type="ECO:0000313" key="3">
    <source>
        <dbReference type="Proteomes" id="UP000016223"/>
    </source>
</evidence>
<dbReference type="SUPFAM" id="SSF51905">
    <property type="entry name" value="FAD/NAD(P)-binding domain"/>
    <property type="match status" value="2"/>
</dbReference>
<dbReference type="InterPro" id="IPR036188">
    <property type="entry name" value="FAD/NAD-bd_sf"/>
</dbReference>
<evidence type="ECO:0000313" key="2">
    <source>
        <dbReference type="EMBL" id="AGU49100.1"/>
    </source>
</evidence>
<reference evidence="2 3" key="1">
    <citation type="submission" date="2012-10" db="EMBL/GenBank/DDBJ databases">
        <title>Genome sequence of Variovorax paradoxus B4.</title>
        <authorList>
            <person name="Schuldes J."/>
            <person name="Brandt U."/>
            <person name="Hiessl S."/>
            <person name="Wuebbeler J.H."/>
            <person name="Thuermer A."/>
            <person name="Steinbuechel A."/>
            <person name="Daniel R."/>
        </authorList>
    </citation>
    <scope>NUCLEOTIDE SEQUENCE [LARGE SCALE GENOMIC DNA]</scope>
    <source>
        <strain evidence="2 3">B4</strain>
    </source>
</reference>
<dbReference type="Gene3D" id="3.50.50.60">
    <property type="entry name" value="FAD/NAD(P)-binding domain"/>
    <property type="match status" value="1"/>
</dbReference>
<dbReference type="PRINTS" id="PR00469">
    <property type="entry name" value="PNDRDTASEII"/>
</dbReference>
<dbReference type="PATRIC" id="fig|1246301.3.peg.2025"/>
<accession>T1XAC6</accession>
<dbReference type="NCBIfam" id="NF040505">
    <property type="entry name" value="ArsO_flavin_mono"/>
    <property type="match status" value="1"/>
</dbReference>
<dbReference type="InterPro" id="IPR050982">
    <property type="entry name" value="Auxin_biosynth/cation_transpt"/>
</dbReference>
<organism evidence="2 3">
    <name type="scientific">Variovorax paradoxus B4</name>
    <dbReference type="NCBI Taxonomy" id="1246301"/>
    <lineage>
        <taxon>Bacteria</taxon>
        <taxon>Pseudomonadati</taxon>
        <taxon>Pseudomonadota</taxon>
        <taxon>Betaproteobacteria</taxon>
        <taxon>Burkholderiales</taxon>
        <taxon>Comamonadaceae</taxon>
        <taxon>Variovorax</taxon>
    </lineage>
</organism>
<dbReference type="PANTHER" id="PTHR43539:SF78">
    <property type="entry name" value="FLAVIN-CONTAINING MONOOXYGENASE"/>
    <property type="match status" value="1"/>
</dbReference>
<evidence type="ECO:0000256" key="1">
    <source>
        <dbReference type="ARBA" id="ARBA00023002"/>
    </source>
</evidence>
<dbReference type="GO" id="GO:0050660">
    <property type="term" value="F:flavin adenine dinucleotide binding"/>
    <property type="evidence" value="ECO:0007669"/>
    <property type="project" value="TreeGrafter"/>
</dbReference>
<dbReference type="EMBL" id="CP003911">
    <property type="protein sequence ID" value="AGU49100.1"/>
    <property type="molecule type" value="Genomic_DNA"/>
</dbReference>
<dbReference type="KEGG" id="vpd:VAPA_1c19960"/>
<dbReference type="PANTHER" id="PTHR43539">
    <property type="entry name" value="FLAVIN-BINDING MONOOXYGENASE-LIKE PROTEIN (AFU_ORTHOLOGUE AFUA_4G09220)"/>
    <property type="match status" value="1"/>
</dbReference>
<name>T1XAC6_VARPD</name>